<evidence type="ECO:0000256" key="1">
    <source>
        <dbReference type="ARBA" id="ARBA00004496"/>
    </source>
</evidence>
<organism evidence="5">
    <name type="scientific">Spongospora subterranea</name>
    <dbReference type="NCBI Taxonomy" id="70186"/>
    <lineage>
        <taxon>Eukaryota</taxon>
        <taxon>Sar</taxon>
        <taxon>Rhizaria</taxon>
        <taxon>Endomyxa</taxon>
        <taxon>Phytomyxea</taxon>
        <taxon>Plasmodiophorida</taxon>
        <taxon>Plasmodiophoridae</taxon>
        <taxon>Spongospora</taxon>
    </lineage>
</organism>
<keyword evidence="3" id="KW-0175">Coiled coil</keyword>
<reference evidence="5" key="1">
    <citation type="submission" date="2015-04" db="EMBL/GenBank/DDBJ databases">
        <title>The genome sequence of the plant pathogenic Rhizarian Plasmodiophora brassicae reveals insights in its biotrophic life cycle and the origin of chitin synthesis.</title>
        <authorList>
            <person name="Schwelm A."/>
            <person name="Fogelqvist J."/>
            <person name="Knaust A."/>
            <person name="Julke S."/>
            <person name="Lilja T."/>
            <person name="Dhandapani V."/>
            <person name="Bonilla-Rosso G."/>
            <person name="Karlsson M."/>
            <person name="Shevchenko A."/>
            <person name="Choi S.R."/>
            <person name="Kim H.G."/>
            <person name="Park J.Y."/>
            <person name="Lim Y.P."/>
            <person name="Ludwig-Muller J."/>
            <person name="Dixelius C."/>
        </authorList>
    </citation>
    <scope>NUCLEOTIDE SEQUENCE</scope>
    <source>
        <tissue evidence="5">Potato root galls</tissue>
    </source>
</reference>
<evidence type="ECO:0000259" key="4">
    <source>
        <dbReference type="Pfam" id="PF07989"/>
    </source>
</evidence>
<dbReference type="EMBL" id="HACM01004657">
    <property type="protein sequence ID" value="CRZ05099.1"/>
    <property type="molecule type" value="Transcribed_RNA"/>
</dbReference>
<evidence type="ECO:0000256" key="2">
    <source>
        <dbReference type="ARBA" id="ARBA00022490"/>
    </source>
</evidence>
<dbReference type="AlphaFoldDB" id="A0A0H5QT14"/>
<keyword evidence="2" id="KW-0963">Cytoplasm</keyword>
<comment type="subcellular location">
    <subcellularLocation>
        <location evidence="1">Cytoplasm</location>
    </subcellularLocation>
</comment>
<accession>A0A0H5QT14</accession>
<dbReference type="Pfam" id="PF07989">
    <property type="entry name" value="Cnn_1N"/>
    <property type="match status" value="1"/>
</dbReference>
<evidence type="ECO:0000256" key="3">
    <source>
        <dbReference type="SAM" id="Coils"/>
    </source>
</evidence>
<dbReference type="InterPro" id="IPR012943">
    <property type="entry name" value="Cnn_1N"/>
</dbReference>
<dbReference type="GO" id="GO:0005815">
    <property type="term" value="C:microtubule organizing center"/>
    <property type="evidence" value="ECO:0007669"/>
    <property type="project" value="InterPro"/>
</dbReference>
<evidence type="ECO:0000313" key="5">
    <source>
        <dbReference type="EMBL" id="CRZ05100.1"/>
    </source>
</evidence>
<feature type="domain" description="Centrosomin N-terminal motif 1" evidence="4">
    <location>
        <begin position="18"/>
        <end position="81"/>
    </location>
</feature>
<name>A0A0H5QT14_9EUKA</name>
<dbReference type="EMBL" id="HACM01004658">
    <property type="protein sequence ID" value="CRZ05100.1"/>
    <property type="molecule type" value="Transcribed_RNA"/>
</dbReference>
<protein>
    <recommendedName>
        <fullName evidence="4">Centrosomin N-terminal motif 1 domain-containing protein</fullName>
    </recommendedName>
</protein>
<sequence>MKGHVPKPVQGSGKASDYMNSLEQENFNLKLRVYHLEERLSQQYPTDAYQLTISNAEANAQLDAKSEAIQQRDFLLLKARNVIETLQNDIELIKASNSVRQNTEDSLNHEELARARSSIATLTQSGLESERRLQMVAAELELKSGELETTRAESVALKVEYARSKAESEQARMDWREGQDRLSICEESESLLKRQLNDQIIRCDELKDRHRSAVIDLESSRRDHANLSAVNSGLAKELLEKEHECRSLKHCQSTLIDLQEKASTWERQKADLEATSSELRGRAEALDRAKADCERRLELAQQLQEASQAQVRPSLRFQGLLEDVVQGLDSLNLPSIPIGSGRSSGVVVDRFDDESRPPPLSVLDSTQIDAIGQWIQRKLIRLRKIRSSFQLTLQQAQVLWEKQFERLEKTVEGQERRFTGLTKALRKIRPERPVHGRSSVEKKLLEVERQLQSTSQGLEP</sequence>
<dbReference type="GO" id="GO:0005737">
    <property type="term" value="C:cytoplasm"/>
    <property type="evidence" value="ECO:0007669"/>
    <property type="project" value="UniProtKB-SubCell"/>
</dbReference>
<proteinExistence type="predicted"/>
<feature type="coiled-coil region" evidence="3">
    <location>
        <begin position="255"/>
        <end position="306"/>
    </location>
</feature>